<organism evidence="3 4">
    <name type="scientific">Rhodoferax fermentans</name>
    <dbReference type="NCBI Taxonomy" id="28066"/>
    <lineage>
        <taxon>Bacteria</taxon>
        <taxon>Pseudomonadati</taxon>
        <taxon>Pseudomonadota</taxon>
        <taxon>Betaproteobacteria</taxon>
        <taxon>Burkholderiales</taxon>
        <taxon>Comamonadaceae</taxon>
        <taxon>Rhodoferax</taxon>
    </lineage>
</organism>
<feature type="domain" description="Sucrose phosphatase-like" evidence="2">
    <location>
        <begin position="3"/>
        <end position="265"/>
    </location>
</feature>
<keyword evidence="1" id="KW-0378">Hydrolase</keyword>
<keyword evidence="4" id="KW-1185">Reference proteome</keyword>
<dbReference type="Gene3D" id="3.40.50.1000">
    <property type="entry name" value="HAD superfamily/HAD-like"/>
    <property type="match status" value="1"/>
</dbReference>
<name>A0A1T1APW2_RHOFE</name>
<comment type="caution">
    <text evidence="3">The sequence shown here is derived from an EMBL/GenBank/DDBJ whole genome shotgun (WGS) entry which is preliminary data.</text>
</comment>
<dbReference type="EMBL" id="MTJN01000002">
    <property type="protein sequence ID" value="OOV06142.1"/>
    <property type="molecule type" value="Genomic_DNA"/>
</dbReference>
<dbReference type="PANTHER" id="PTHR46521:SF4">
    <property type="entry name" value="SUCROSE-PHOSPHATASE 2-RELATED"/>
    <property type="match status" value="1"/>
</dbReference>
<dbReference type="InterPro" id="IPR051518">
    <property type="entry name" value="Sucrose_Phosphatase"/>
</dbReference>
<dbReference type="Pfam" id="PF05116">
    <property type="entry name" value="S6PP"/>
    <property type="match status" value="1"/>
</dbReference>
<dbReference type="SUPFAM" id="SSF56784">
    <property type="entry name" value="HAD-like"/>
    <property type="match status" value="1"/>
</dbReference>
<evidence type="ECO:0000259" key="2">
    <source>
        <dbReference type="Pfam" id="PF05116"/>
    </source>
</evidence>
<dbReference type="SFLD" id="SFLDS00003">
    <property type="entry name" value="Haloacid_Dehalogenase"/>
    <property type="match status" value="1"/>
</dbReference>
<dbReference type="InterPro" id="IPR023214">
    <property type="entry name" value="HAD_sf"/>
</dbReference>
<dbReference type="STRING" id="28066.RF819_04840"/>
<evidence type="ECO:0000256" key="1">
    <source>
        <dbReference type="ARBA" id="ARBA00022801"/>
    </source>
</evidence>
<sequence length="276" mass="29839">MTRLLLCTDLDRTLIPNGSQPESPQARALFAKLADNPGVTLAYVSGRHQALIQQAIRDFDLPTPAFAIADVGASIYQVTGTVWQRWHAWDAHIAPAWAGASHNDLRGLLSGITALTLQEPEKQAIHKLSYYAPIDTQTTDLLAQIEALFKPSGIQVHLIWSIDEATQQGLLDILPASANKLHAIEFLMAKQGFACDQTVFAGDSGNDLDVLTSDIPSVLVANADADIKARMANVSPAKLYLAKGDFLGMNGNYGAGILEGVAHFHPGMAVWLRQQH</sequence>
<evidence type="ECO:0000313" key="4">
    <source>
        <dbReference type="Proteomes" id="UP000190750"/>
    </source>
</evidence>
<proteinExistence type="predicted"/>
<accession>A0A1T1APW2</accession>
<gene>
    <name evidence="3" type="ORF">RF819_04840</name>
</gene>
<protein>
    <submittedName>
        <fullName evidence="3">Haloacid dehalogenase</fullName>
    </submittedName>
</protein>
<dbReference type="InterPro" id="IPR036412">
    <property type="entry name" value="HAD-like_sf"/>
</dbReference>
<dbReference type="PANTHER" id="PTHR46521">
    <property type="entry name" value="SUCROSE-PHOSPHATASE 2-RELATED"/>
    <property type="match status" value="1"/>
</dbReference>
<reference evidence="3 4" key="1">
    <citation type="submission" date="2017-01" db="EMBL/GenBank/DDBJ databases">
        <title>Genome sequencing of Rhodoferax fermentans JCM 7819.</title>
        <authorList>
            <person name="Kim Y.J."/>
            <person name="Farh M.E.-A."/>
            <person name="Yang D.-C."/>
        </authorList>
    </citation>
    <scope>NUCLEOTIDE SEQUENCE [LARGE SCALE GENOMIC DNA]</scope>
    <source>
        <strain evidence="3 4">JCM 7819</strain>
    </source>
</reference>
<dbReference type="GO" id="GO:0016791">
    <property type="term" value="F:phosphatase activity"/>
    <property type="evidence" value="ECO:0007669"/>
    <property type="project" value="UniProtKB-ARBA"/>
</dbReference>
<dbReference type="Proteomes" id="UP000190750">
    <property type="component" value="Unassembled WGS sequence"/>
</dbReference>
<dbReference type="AlphaFoldDB" id="A0A1T1APW2"/>
<dbReference type="InterPro" id="IPR006380">
    <property type="entry name" value="SPP-like_dom"/>
</dbReference>
<dbReference type="SFLD" id="SFLDG01140">
    <property type="entry name" value="C2.B:_Phosphomannomutase_and_P"/>
    <property type="match status" value="1"/>
</dbReference>
<evidence type="ECO:0000313" key="3">
    <source>
        <dbReference type="EMBL" id="OOV06142.1"/>
    </source>
</evidence>
<dbReference type="InterPro" id="IPR006379">
    <property type="entry name" value="HAD-SF_hydro_IIB"/>
</dbReference>
<dbReference type="SFLD" id="SFLDG01141">
    <property type="entry name" value="C2.B.1:_Sucrose_Phosphatase_Li"/>
    <property type="match status" value="1"/>
</dbReference>
<dbReference type="NCBIfam" id="TIGR01484">
    <property type="entry name" value="HAD-SF-IIB"/>
    <property type="match status" value="1"/>
</dbReference>
<dbReference type="RefSeq" id="WP_078363924.1">
    <property type="nucleotide sequence ID" value="NZ_MTJN01000002.1"/>
</dbReference>
<dbReference type="Gene3D" id="3.90.1070.10">
    <property type="match status" value="1"/>
</dbReference>